<proteinExistence type="predicted"/>
<keyword evidence="3" id="KW-1185">Reference proteome</keyword>
<keyword evidence="1" id="KW-0812">Transmembrane</keyword>
<dbReference type="Pfam" id="PF01395">
    <property type="entry name" value="PBP_GOBP"/>
    <property type="match status" value="1"/>
</dbReference>
<feature type="transmembrane region" description="Helical" evidence="1">
    <location>
        <begin position="29"/>
        <end position="47"/>
    </location>
</feature>
<dbReference type="InterPro" id="IPR006170">
    <property type="entry name" value="PBP/GOBP"/>
</dbReference>
<dbReference type="AlphaFoldDB" id="A0A834IVT4"/>
<accession>A0A834IVT4</accession>
<comment type="caution">
    <text evidence="2">The sequence shown here is derived from an EMBL/GenBank/DDBJ whole genome shotgun (WGS) entry which is preliminary data.</text>
</comment>
<sequence>MSTEDGERSGRPKEYCYISSLLHYNMKHLVVFALVLVAVNGLSESLIDEMKEKVQTFGLECAQQEKATEEDIQALLKKQAPVTHGGKCTIFCTMKKFDLMKEDGSFGPGDLDWIERAKADDPEFMNKLLSVQVTCGKIELDSDPCETALNAAKCAKEEGTKLGITSI</sequence>
<protein>
    <submittedName>
        <fullName evidence="2">Uncharacterized protein</fullName>
    </submittedName>
</protein>
<reference evidence="2" key="1">
    <citation type="submission" date="2020-08" db="EMBL/GenBank/DDBJ databases">
        <title>Genome sequencing and assembly of the red palm weevil Rhynchophorus ferrugineus.</title>
        <authorList>
            <person name="Dias G.B."/>
            <person name="Bergman C.M."/>
            <person name="Manee M."/>
        </authorList>
    </citation>
    <scope>NUCLEOTIDE SEQUENCE</scope>
    <source>
        <strain evidence="2">AA-2017</strain>
        <tissue evidence="2">Whole larva</tissue>
    </source>
</reference>
<name>A0A834IVT4_RHYFE</name>
<dbReference type="Proteomes" id="UP000625711">
    <property type="component" value="Unassembled WGS sequence"/>
</dbReference>
<dbReference type="CDD" id="cd23992">
    <property type="entry name" value="PBP_GOBP"/>
    <property type="match status" value="1"/>
</dbReference>
<dbReference type="InterPro" id="IPR036728">
    <property type="entry name" value="PBP_GOBP_sf"/>
</dbReference>
<organism evidence="2 3">
    <name type="scientific">Rhynchophorus ferrugineus</name>
    <name type="common">Red palm weevil</name>
    <name type="synonym">Curculio ferrugineus</name>
    <dbReference type="NCBI Taxonomy" id="354439"/>
    <lineage>
        <taxon>Eukaryota</taxon>
        <taxon>Metazoa</taxon>
        <taxon>Ecdysozoa</taxon>
        <taxon>Arthropoda</taxon>
        <taxon>Hexapoda</taxon>
        <taxon>Insecta</taxon>
        <taxon>Pterygota</taxon>
        <taxon>Neoptera</taxon>
        <taxon>Endopterygota</taxon>
        <taxon>Coleoptera</taxon>
        <taxon>Polyphaga</taxon>
        <taxon>Cucujiformia</taxon>
        <taxon>Curculionidae</taxon>
        <taxon>Dryophthorinae</taxon>
        <taxon>Rhynchophorus</taxon>
    </lineage>
</organism>
<evidence type="ECO:0000313" key="2">
    <source>
        <dbReference type="EMBL" id="KAF7287927.1"/>
    </source>
</evidence>
<dbReference type="SUPFAM" id="SSF47565">
    <property type="entry name" value="Insect pheromone/odorant-binding proteins"/>
    <property type="match status" value="1"/>
</dbReference>
<evidence type="ECO:0000313" key="3">
    <source>
        <dbReference type="Proteomes" id="UP000625711"/>
    </source>
</evidence>
<keyword evidence="1" id="KW-1133">Transmembrane helix</keyword>
<dbReference type="SMART" id="SM00708">
    <property type="entry name" value="PhBP"/>
    <property type="match status" value="1"/>
</dbReference>
<dbReference type="GO" id="GO:0005549">
    <property type="term" value="F:odorant binding"/>
    <property type="evidence" value="ECO:0007669"/>
    <property type="project" value="InterPro"/>
</dbReference>
<dbReference type="Gene3D" id="1.10.238.20">
    <property type="entry name" value="Pheromone/general odorant binding protein domain"/>
    <property type="match status" value="1"/>
</dbReference>
<dbReference type="EMBL" id="JAACXV010000002">
    <property type="protein sequence ID" value="KAF7287927.1"/>
    <property type="molecule type" value="Genomic_DNA"/>
</dbReference>
<dbReference type="OrthoDB" id="6595846at2759"/>
<gene>
    <name evidence="2" type="ORF">GWI33_000269</name>
</gene>
<evidence type="ECO:0000256" key="1">
    <source>
        <dbReference type="SAM" id="Phobius"/>
    </source>
</evidence>
<keyword evidence="1" id="KW-0472">Membrane</keyword>